<dbReference type="HOGENOM" id="CLU_3330454_0_0_11"/>
<keyword evidence="2" id="KW-1185">Reference proteome</keyword>
<gene>
    <name evidence="1" type="ordered locus">MycrhN_3588</name>
</gene>
<name>G8RTC0_MYCRN</name>
<sequence>MPLLIRKLVLAFMLATMVGTTSGCVIPVTFECAPPFTC</sequence>
<evidence type="ECO:0008006" key="3">
    <source>
        <dbReference type="Google" id="ProtNLM"/>
    </source>
</evidence>
<dbReference type="Proteomes" id="UP000005442">
    <property type="component" value="Chromosome"/>
</dbReference>
<evidence type="ECO:0000313" key="1">
    <source>
        <dbReference type="EMBL" id="AEV74107.1"/>
    </source>
</evidence>
<dbReference type="EMBL" id="CP003169">
    <property type="protein sequence ID" value="AEV74107.1"/>
    <property type="molecule type" value="Genomic_DNA"/>
</dbReference>
<dbReference type="PROSITE" id="PS51257">
    <property type="entry name" value="PROKAR_LIPOPROTEIN"/>
    <property type="match status" value="1"/>
</dbReference>
<accession>G8RTC0</accession>
<dbReference type="KEGG" id="mrh:MycrhN_3588"/>
<reference evidence="1 2" key="1">
    <citation type="submission" date="2011-12" db="EMBL/GenBank/DDBJ databases">
        <title>Complete sequence of Mycobacterium rhodesiae NBB3.</title>
        <authorList>
            <consortium name="US DOE Joint Genome Institute"/>
            <person name="Lucas S."/>
            <person name="Han J."/>
            <person name="Lapidus A."/>
            <person name="Cheng J.-F."/>
            <person name="Goodwin L."/>
            <person name="Pitluck S."/>
            <person name="Peters L."/>
            <person name="Mikhailova N."/>
            <person name="Gu W."/>
            <person name="Detter J.C."/>
            <person name="Han C."/>
            <person name="Tapia R."/>
            <person name="Land M."/>
            <person name="Hauser L."/>
            <person name="Kyrpides N."/>
            <person name="Ivanova N."/>
            <person name="Pagani I."/>
            <person name="Mattes T."/>
            <person name="Holmes A."/>
            <person name="Rutledge P."/>
            <person name="Paulsen I."/>
            <person name="Coleman N."/>
            <person name="Woyke T."/>
        </authorList>
    </citation>
    <scope>NUCLEOTIDE SEQUENCE [LARGE SCALE GENOMIC DNA]</scope>
    <source>
        <strain evidence="1 2">NBB3</strain>
    </source>
</reference>
<protein>
    <recommendedName>
        <fullName evidence="3">Lipoprotein</fullName>
    </recommendedName>
</protein>
<organism evidence="1 2">
    <name type="scientific">Mycolicibacterium rhodesiae (strain NBB3)</name>
    <name type="common">Mycobacterium rhodesiae</name>
    <dbReference type="NCBI Taxonomy" id="710685"/>
    <lineage>
        <taxon>Bacteria</taxon>
        <taxon>Bacillati</taxon>
        <taxon>Actinomycetota</taxon>
        <taxon>Actinomycetes</taxon>
        <taxon>Mycobacteriales</taxon>
        <taxon>Mycobacteriaceae</taxon>
        <taxon>Mycolicibacterium</taxon>
    </lineage>
</organism>
<evidence type="ECO:0000313" key="2">
    <source>
        <dbReference type="Proteomes" id="UP000005442"/>
    </source>
</evidence>
<proteinExistence type="predicted"/>
<dbReference type="AlphaFoldDB" id="G8RTC0"/>